<protein>
    <recommendedName>
        <fullName evidence="4">Lysozyme</fullName>
        <ecNumber evidence="4">3.2.1.17</ecNumber>
    </recommendedName>
</protein>
<dbReference type="InterPro" id="IPR036365">
    <property type="entry name" value="PGBD-like_sf"/>
</dbReference>
<dbReference type="PANTHER" id="PTHR34135:SF2">
    <property type="entry name" value="LYSOZYME"/>
    <property type="match status" value="1"/>
</dbReference>
<dbReference type="GO" id="GO:0016998">
    <property type="term" value="P:cell wall macromolecule catabolic process"/>
    <property type="evidence" value="ECO:0007669"/>
    <property type="project" value="InterPro"/>
</dbReference>
<sequence length="336" mass="37326">MQTRKNSMAQGIDVSHWQGTIDWNKVKKAGKSFVFIKASEGTTFKDPMVEKNYQGASEAGLSVGFYHFARFKNSDEAQAEAQHFLKTIEGLHSQLPFALDLETNDHKLSADALSKAAIAFFKTIKQQHPKQPVVVYTYTHFAKTQLDSSLGAYPLWIAHYGVNTPGDNGIWDKWQYFQYSNKGNVPGIKGAVDLNVTATSLPSPKPGPKKKYYTIKKGDTFWALENQFNLPHGTLQKLNPNVDPKKLQVGQKIIIGPVNDTGGQPDNNKAIVPYPGHLIQVGSTDRANIRRIQRAVKVKVDGIYGEQTKAAVMAYQKRHGLKADGIVGPETWNTLF</sequence>
<dbReference type="GO" id="GO:0016052">
    <property type="term" value="P:carbohydrate catabolic process"/>
    <property type="evidence" value="ECO:0007669"/>
    <property type="project" value="TreeGrafter"/>
</dbReference>
<dbReference type="RefSeq" id="WP_188497742.1">
    <property type="nucleotide sequence ID" value="NZ_BMFV01000019.1"/>
</dbReference>
<comment type="similarity">
    <text evidence="1 4">Belongs to the glycosyl hydrolase 25 family.</text>
</comment>
<proteinExistence type="inferred from homology"/>
<evidence type="ECO:0000313" key="6">
    <source>
        <dbReference type="EMBL" id="GGH83788.1"/>
    </source>
</evidence>
<dbReference type="SUPFAM" id="SSF54106">
    <property type="entry name" value="LysM domain"/>
    <property type="match status" value="1"/>
</dbReference>
<dbReference type="AlphaFoldDB" id="A0A8J2ZXK4"/>
<dbReference type="GO" id="GO:0009253">
    <property type="term" value="P:peptidoglycan catabolic process"/>
    <property type="evidence" value="ECO:0007669"/>
    <property type="project" value="InterPro"/>
</dbReference>
<dbReference type="Pfam" id="PF01471">
    <property type="entry name" value="PG_binding_1"/>
    <property type="match status" value="1"/>
</dbReference>
<dbReference type="PROSITE" id="PS51782">
    <property type="entry name" value="LYSM"/>
    <property type="match status" value="1"/>
</dbReference>
<dbReference type="EMBL" id="BMFV01000019">
    <property type="protein sequence ID" value="GGH83788.1"/>
    <property type="molecule type" value="Genomic_DNA"/>
</dbReference>
<dbReference type="Gene3D" id="3.10.350.10">
    <property type="entry name" value="LysM domain"/>
    <property type="match status" value="1"/>
</dbReference>
<evidence type="ECO:0000256" key="3">
    <source>
        <dbReference type="ARBA" id="ARBA00023295"/>
    </source>
</evidence>
<dbReference type="Proteomes" id="UP000656813">
    <property type="component" value="Unassembled WGS sequence"/>
</dbReference>
<comment type="caution">
    <text evidence="6">The sequence shown here is derived from an EMBL/GenBank/DDBJ whole genome shotgun (WGS) entry which is preliminary data.</text>
</comment>
<dbReference type="Gene3D" id="1.10.101.10">
    <property type="entry name" value="PGBD-like superfamily/PGBD"/>
    <property type="match status" value="1"/>
</dbReference>
<dbReference type="InterPro" id="IPR008270">
    <property type="entry name" value="Glyco_hydro_25_AS"/>
</dbReference>
<dbReference type="PANTHER" id="PTHR34135">
    <property type="entry name" value="LYSOZYME"/>
    <property type="match status" value="1"/>
</dbReference>
<dbReference type="SMART" id="SM00641">
    <property type="entry name" value="Glyco_25"/>
    <property type="match status" value="1"/>
</dbReference>
<accession>A0A8J2ZXK4</accession>
<dbReference type="InterPro" id="IPR002477">
    <property type="entry name" value="Peptidoglycan-bd-like"/>
</dbReference>
<comment type="catalytic activity">
    <reaction evidence="4">
        <text>Hydrolysis of (1-&gt;4)-beta-linkages between N-acetylmuramic acid and N-acetyl-D-glucosamine residues in a peptidoglycan and between N-acetyl-D-glucosamine residues in chitodextrins.</text>
        <dbReference type="EC" id="3.2.1.17"/>
    </reaction>
</comment>
<evidence type="ECO:0000259" key="5">
    <source>
        <dbReference type="PROSITE" id="PS51782"/>
    </source>
</evidence>
<organism evidence="6 7">
    <name type="scientific">Pullulanibacillus pueri</name>
    <dbReference type="NCBI Taxonomy" id="1437324"/>
    <lineage>
        <taxon>Bacteria</taxon>
        <taxon>Bacillati</taxon>
        <taxon>Bacillota</taxon>
        <taxon>Bacilli</taxon>
        <taxon>Bacillales</taxon>
        <taxon>Sporolactobacillaceae</taxon>
        <taxon>Pullulanibacillus</taxon>
    </lineage>
</organism>
<feature type="domain" description="LysM" evidence="5">
    <location>
        <begin position="211"/>
        <end position="255"/>
    </location>
</feature>
<dbReference type="SMART" id="SM00257">
    <property type="entry name" value="LysM"/>
    <property type="match status" value="1"/>
</dbReference>
<keyword evidence="3 4" id="KW-0326">Glycosidase</keyword>
<dbReference type="InterPro" id="IPR018077">
    <property type="entry name" value="Glyco_hydro_fam25_subgr"/>
</dbReference>
<dbReference type="GO" id="GO:0003796">
    <property type="term" value="F:lysozyme activity"/>
    <property type="evidence" value="ECO:0007669"/>
    <property type="project" value="UniProtKB-EC"/>
</dbReference>
<name>A0A8J2ZXK4_9BACL</name>
<dbReference type="InterPro" id="IPR002053">
    <property type="entry name" value="Glyco_hydro_25"/>
</dbReference>
<evidence type="ECO:0000256" key="2">
    <source>
        <dbReference type="ARBA" id="ARBA00022801"/>
    </source>
</evidence>
<dbReference type="PROSITE" id="PS51904">
    <property type="entry name" value="GLYCOSYL_HYDROL_F25_2"/>
    <property type="match status" value="1"/>
</dbReference>
<evidence type="ECO:0000256" key="1">
    <source>
        <dbReference type="ARBA" id="ARBA00010646"/>
    </source>
</evidence>
<dbReference type="InterPro" id="IPR036779">
    <property type="entry name" value="LysM_dom_sf"/>
</dbReference>
<evidence type="ECO:0000256" key="4">
    <source>
        <dbReference type="RuleBase" id="RU361176"/>
    </source>
</evidence>
<dbReference type="SUPFAM" id="SSF47090">
    <property type="entry name" value="PGBD-like"/>
    <property type="match status" value="1"/>
</dbReference>
<dbReference type="InterPro" id="IPR017853">
    <property type="entry name" value="GH"/>
</dbReference>
<dbReference type="Pfam" id="PF01183">
    <property type="entry name" value="Glyco_hydro_25"/>
    <property type="match status" value="1"/>
</dbReference>
<keyword evidence="7" id="KW-1185">Reference proteome</keyword>
<dbReference type="InterPro" id="IPR036366">
    <property type="entry name" value="PGBDSf"/>
</dbReference>
<dbReference type="Pfam" id="PF01476">
    <property type="entry name" value="LysM"/>
    <property type="match status" value="1"/>
</dbReference>
<dbReference type="Gene3D" id="3.20.20.80">
    <property type="entry name" value="Glycosidases"/>
    <property type="match status" value="1"/>
</dbReference>
<dbReference type="SUPFAM" id="SSF51445">
    <property type="entry name" value="(Trans)glycosidases"/>
    <property type="match status" value="1"/>
</dbReference>
<dbReference type="CDD" id="cd00118">
    <property type="entry name" value="LysM"/>
    <property type="match status" value="1"/>
</dbReference>
<reference evidence="6" key="1">
    <citation type="journal article" date="2014" name="Int. J. Syst. Evol. Microbiol.">
        <title>Complete genome sequence of Corynebacterium casei LMG S-19264T (=DSM 44701T), isolated from a smear-ripened cheese.</title>
        <authorList>
            <consortium name="US DOE Joint Genome Institute (JGI-PGF)"/>
            <person name="Walter F."/>
            <person name="Albersmeier A."/>
            <person name="Kalinowski J."/>
            <person name="Ruckert C."/>
        </authorList>
    </citation>
    <scope>NUCLEOTIDE SEQUENCE</scope>
    <source>
        <strain evidence="6">CGMCC 1.12777</strain>
    </source>
</reference>
<reference evidence="6" key="2">
    <citation type="submission" date="2020-09" db="EMBL/GenBank/DDBJ databases">
        <authorList>
            <person name="Sun Q."/>
            <person name="Zhou Y."/>
        </authorList>
    </citation>
    <scope>NUCLEOTIDE SEQUENCE</scope>
    <source>
        <strain evidence="6">CGMCC 1.12777</strain>
    </source>
</reference>
<keyword evidence="2 4" id="KW-0378">Hydrolase</keyword>
<dbReference type="EC" id="3.2.1.17" evidence="4"/>
<dbReference type="InterPro" id="IPR018392">
    <property type="entry name" value="LysM"/>
</dbReference>
<dbReference type="PROSITE" id="PS00953">
    <property type="entry name" value="GLYCOSYL_HYDROL_F25_1"/>
    <property type="match status" value="1"/>
</dbReference>
<gene>
    <name evidence="6" type="ORF">GCM10007096_25360</name>
</gene>
<evidence type="ECO:0000313" key="7">
    <source>
        <dbReference type="Proteomes" id="UP000656813"/>
    </source>
</evidence>